<dbReference type="Proteomes" id="UP001498421">
    <property type="component" value="Unassembled WGS sequence"/>
</dbReference>
<accession>A0ABR1HLV3</accession>
<proteinExistence type="predicted"/>
<dbReference type="SUPFAM" id="SSF49777">
    <property type="entry name" value="PEBP-like"/>
    <property type="match status" value="1"/>
</dbReference>
<feature type="signal peptide" evidence="2">
    <location>
        <begin position="1"/>
        <end position="21"/>
    </location>
</feature>
<evidence type="ECO:0000313" key="4">
    <source>
        <dbReference type="Proteomes" id="UP001498421"/>
    </source>
</evidence>
<sequence>MHQALQWTILVLLLLAQLVTARPPAQQVIGGSKKNLTYVHERLAEAEIIPTVIDDFQPSLKLDVTWKSHSAKLGNTLNPSHLQSKPSVRFGKATSELNLMPQGAAYTTHVVALTDPDAPSRDNPEWSEFCHWIAVVIPGSSASGVPGLQLKDLVEYKPPGPPPKTGKHRYVFLVLVPINGTTDKLNLEPPKDRKHWGSDDEGHGVRQWARSHGLAPVAANFIYAQNEKQ</sequence>
<dbReference type="PANTHER" id="PTHR11362:SF148">
    <property type="entry name" value="CARBOXYPEPTIDASE Y INHIBITOR"/>
    <property type="match status" value="1"/>
</dbReference>
<dbReference type="InterPro" id="IPR036610">
    <property type="entry name" value="PEBP-like_sf"/>
</dbReference>
<evidence type="ECO:0000256" key="1">
    <source>
        <dbReference type="SAM" id="MobiDB-lite"/>
    </source>
</evidence>
<evidence type="ECO:0000313" key="3">
    <source>
        <dbReference type="EMBL" id="KAK7422188.1"/>
    </source>
</evidence>
<dbReference type="InterPro" id="IPR035810">
    <property type="entry name" value="PEBP_euk"/>
</dbReference>
<dbReference type="PANTHER" id="PTHR11362">
    <property type="entry name" value="PHOSPHATIDYLETHANOLAMINE-BINDING PROTEIN"/>
    <property type="match status" value="1"/>
</dbReference>
<keyword evidence="4" id="KW-1185">Reference proteome</keyword>
<name>A0ABR1HLV3_9HYPO</name>
<evidence type="ECO:0000256" key="2">
    <source>
        <dbReference type="SAM" id="SignalP"/>
    </source>
</evidence>
<dbReference type="EMBL" id="JAZAVK010000112">
    <property type="protein sequence ID" value="KAK7422188.1"/>
    <property type="molecule type" value="Genomic_DNA"/>
</dbReference>
<comment type="caution">
    <text evidence="3">The sequence shown here is derived from an EMBL/GenBank/DDBJ whole genome shotgun (WGS) entry which is preliminary data.</text>
</comment>
<dbReference type="Pfam" id="PF01161">
    <property type="entry name" value="PBP"/>
    <property type="match status" value="1"/>
</dbReference>
<keyword evidence="2" id="KW-0732">Signal</keyword>
<dbReference type="CDD" id="cd00866">
    <property type="entry name" value="PEBP_euk"/>
    <property type="match status" value="1"/>
</dbReference>
<reference evidence="3 4" key="1">
    <citation type="journal article" date="2025" name="Microbiol. Resour. Announc.">
        <title>Draft genome sequences for Neonectria magnoliae and Neonectria punicea, canker pathogens of Liriodendron tulipifera and Acer saccharum in West Virginia.</title>
        <authorList>
            <person name="Petronek H.M."/>
            <person name="Kasson M.T."/>
            <person name="Metheny A.M."/>
            <person name="Stauder C.M."/>
            <person name="Lovett B."/>
            <person name="Lynch S.C."/>
            <person name="Garnas J.R."/>
            <person name="Kasson L.R."/>
            <person name="Stajich J.E."/>
        </authorList>
    </citation>
    <scope>NUCLEOTIDE SEQUENCE [LARGE SCALE GENOMIC DNA]</scope>
    <source>
        <strain evidence="3 4">NRRL 64651</strain>
    </source>
</reference>
<feature type="region of interest" description="Disordered" evidence="1">
    <location>
        <begin position="184"/>
        <end position="204"/>
    </location>
</feature>
<feature type="compositionally biased region" description="Basic and acidic residues" evidence="1">
    <location>
        <begin position="185"/>
        <end position="204"/>
    </location>
</feature>
<dbReference type="Gene3D" id="3.90.280.10">
    <property type="entry name" value="PEBP-like"/>
    <property type="match status" value="1"/>
</dbReference>
<protein>
    <submittedName>
        <fullName evidence="3">Carboxypeptidase Y inhibitor</fullName>
    </submittedName>
</protein>
<organism evidence="3 4">
    <name type="scientific">Neonectria magnoliae</name>
    <dbReference type="NCBI Taxonomy" id="2732573"/>
    <lineage>
        <taxon>Eukaryota</taxon>
        <taxon>Fungi</taxon>
        <taxon>Dikarya</taxon>
        <taxon>Ascomycota</taxon>
        <taxon>Pezizomycotina</taxon>
        <taxon>Sordariomycetes</taxon>
        <taxon>Hypocreomycetidae</taxon>
        <taxon>Hypocreales</taxon>
        <taxon>Nectriaceae</taxon>
        <taxon>Neonectria</taxon>
    </lineage>
</organism>
<feature type="chain" id="PRO_5046072806" evidence="2">
    <location>
        <begin position="22"/>
        <end position="229"/>
    </location>
</feature>
<gene>
    <name evidence="3" type="primary">TFS1</name>
    <name evidence="3" type="ORF">QQZ08_009656</name>
</gene>
<dbReference type="InterPro" id="IPR008914">
    <property type="entry name" value="PEBP"/>
</dbReference>